<dbReference type="FunFam" id="1.10.45.10:FF:000001">
    <property type="entry name" value="D-lactate dehydrogenase mitochondrial"/>
    <property type="match status" value="1"/>
</dbReference>
<dbReference type="FunFam" id="3.30.70.2740:FF:000001">
    <property type="entry name" value="D-lactate dehydrogenase mitochondrial"/>
    <property type="match status" value="1"/>
</dbReference>
<dbReference type="EC" id="1.1.2.4" evidence="6"/>
<keyword evidence="3" id="KW-0285">Flavoprotein</keyword>
<keyword evidence="9" id="KW-1185">Reference proteome</keyword>
<comment type="caution">
    <text evidence="8">The sequence shown here is derived from an EMBL/GenBank/DDBJ whole genome shotgun (WGS) entry which is preliminary data.</text>
</comment>
<dbReference type="EMBL" id="LGRX02030205">
    <property type="protein sequence ID" value="KAK3245985.1"/>
    <property type="molecule type" value="Genomic_DNA"/>
</dbReference>
<protein>
    <recommendedName>
        <fullName evidence="6">D-lactate dehydrogenase (cytochrome)</fullName>
        <ecNumber evidence="6">1.1.2.4</ecNumber>
    </recommendedName>
</protein>
<dbReference type="InterPro" id="IPR004113">
    <property type="entry name" value="FAD-bd_oxidored_4_C"/>
</dbReference>
<evidence type="ECO:0000256" key="6">
    <source>
        <dbReference type="ARBA" id="ARBA00038897"/>
    </source>
</evidence>
<comment type="similarity">
    <text evidence="2">Belongs to the FAD-binding oxidoreductase/transferase type 4 family.</text>
</comment>
<dbReference type="GO" id="GO:1903457">
    <property type="term" value="P:lactate catabolic process"/>
    <property type="evidence" value="ECO:0007669"/>
    <property type="project" value="TreeGrafter"/>
</dbReference>
<dbReference type="PANTHER" id="PTHR11748">
    <property type="entry name" value="D-LACTATE DEHYDROGENASE"/>
    <property type="match status" value="1"/>
</dbReference>
<dbReference type="GO" id="GO:0005739">
    <property type="term" value="C:mitochondrion"/>
    <property type="evidence" value="ECO:0007669"/>
    <property type="project" value="TreeGrafter"/>
</dbReference>
<dbReference type="InterPro" id="IPR016171">
    <property type="entry name" value="Vanillyl_alc_oxidase_C-sub2"/>
</dbReference>
<dbReference type="InterPro" id="IPR016164">
    <property type="entry name" value="FAD-linked_Oxase-like_C"/>
</dbReference>
<dbReference type="SUPFAM" id="SSF55103">
    <property type="entry name" value="FAD-linked oxidases, C-terminal domain"/>
    <property type="match status" value="1"/>
</dbReference>
<keyword evidence="4" id="KW-0274">FAD</keyword>
<evidence type="ECO:0000259" key="7">
    <source>
        <dbReference type="Pfam" id="PF02913"/>
    </source>
</evidence>
<evidence type="ECO:0000313" key="8">
    <source>
        <dbReference type="EMBL" id="KAK3245985.1"/>
    </source>
</evidence>
<gene>
    <name evidence="8" type="ORF">CYMTET_44467</name>
</gene>
<dbReference type="Proteomes" id="UP001190700">
    <property type="component" value="Unassembled WGS sequence"/>
</dbReference>
<reference evidence="8 9" key="1">
    <citation type="journal article" date="2015" name="Genome Biol. Evol.">
        <title>Comparative Genomics of a Bacterivorous Green Alga Reveals Evolutionary Causalities and Consequences of Phago-Mixotrophic Mode of Nutrition.</title>
        <authorList>
            <person name="Burns J.A."/>
            <person name="Paasch A."/>
            <person name="Narechania A."/>
            <person name="Kim E."/>
        </authorList>
    </citation>
    <scope>NUCLEOTIDE SEQUENCE [LARGE SCALE GENOMIC DNA]</scope>
    <source>
        <strain evidence="8 9">PLY_AMNH</strain>
    </source>
</reference>
<dbReference type="GO" id="GO:0008720">
    <property type="term" value="F:D-lactate dehydrogenase (NAD+) activity"/>
    <property type="evidence" value="ECO:0007669"/>
    <property type="project" value="TreeGrafter"/>
</dbReference>
<evidence type="ECO:0000256" key="2">
    <source>
        <dbReference type="ARBA" id="ARBA00008000"/>
    </source>
</evidence>
<evidence type="ECO:0000256" key="1">
    <source>
        <dbReference type="ARBA" id="ARBA00001974"/>
    </source>
</evidence>
<evidence type="ECO:0000256" key="4">
    <source>
        <dbReference type="ARBA" id="ARBA00022827"/>
    </source>
</evidence>
<dbReference type="Gene3D" id="3.30.70.2740">
    <property type="match status" value="1"/>
</dbReference>
<evidence type="ECO:0000313" key="9">
    <source>
        <dbReference type="Proteomes" id="UP001190700"/>
    </source>
</evidence>
<name>A0AAE0C1Z1_9CHLO</name>
<dbReference type="GO" id="GO:0004458">
    <property type="term" value="F:D-lactate dehydrogenase (cytochrome) activity"/>
    <property type="evidence" value="ECO:0007669"/>
    <property type="project" value="UniProtKB-EC"/>
</dbReference>
<feature type="domain" description="FAD-binding oxidoreductase/transferase type 4 C-terminal" evidence="7">
    <location>
        <begin position="80"/>
        <end position="279"/>
    </location>
</feature>
<keyword evidence="5" id="KW-0560">Oxidoreductase</keyword>
<evidence type="ECO:0000256" key="3">
    <source>
        <dbReference type="ARBA" id="ARBA00022630"/>
    </source>
</evidence>
<dbReference type="Gene3D" id="1.10.45.10">
    <property type="entry name" value="Vanillyl-alcohol Oxidase, Chain A, domain 4"/>
    <property type="match status" value="1"/>
</dbReference>
<dbReference type="PANTHER" id="PTHR11748:SF111">
    <property type="entry name" value="D-LACTATE DEHYDROGENASE, MITOCHONDRIAL-RELATED"/>
    <property type="match status" value="1"/>
</dbReference>
<organism evidence="8 9">
    <name type="scientific">Cymbomonas tetramitiformis</name>
    <dbReference type="NCBI Taxonomy" id="36881"/>
    <lineage>
        <taxon>Eukaryota</taxon>
        <taxon>Viridiplantae</taxon>
        <taxon>Chlorophyta</taxon>
        <taxon>Pyramimonadophyceae</taxon>
        <taxon>Pyramimonadales</taxon>
        <taxon>Pyramimonadaceae</taxon>
        <taxon>Cymbomonas</taxon>
    </lineage>
</organism>
<sequence>MILALPNRKRQWDPEQFDSEVKQLLANGELVKDPLFFLLGDLLEREHYHQCIGRPFQAVFGPQDSLPTSITLEEFKLLRIEAINAYSGTDLRALPTLFYEFHGSPAGVKEQAEAVGLIAKDHSGGDFQWATCEQERRKLWAARETAYWAARASRPGCLAVPTDVCVPISHLSECIMETRKDLQIAQLQAPLVGHVGDGNFHLLLLLDPNNPDELRRARVVNSRMVARAIEMGGTCTGEHGVGYGKRKYLVAEHGEEVLDLMHVVKAAVDPLAILNPGKLGTAYTSTELQKPMLEIPEVDELLPKGV</sequence>
<proteinExistence type="inferred from homology"/>
<dbReference type="AlphaFoldDB" id="A0AAE0C1Z1"/>
<evidence type="ECO:0000256" key="5">
    <source>
        <dbReference type="ARBA" id="ARBA00023002"/>
    </source>
</evidence>
<dbReference type="GO" id="GO:0050660">
    <property type="term" value="F:flavin adenine dinucleotide binding"/>
    <property type="evidence" value="ECO:0007669"/>
    <property type="project" value="InterPro"/>
</dbReference>
<accession>A0AAE0C1Z1</accession>
<dbReference type="Pfam" id="PF02913">
    <property type="entry name" value="FAD-oxidase_C"/>
    <property type="match status" value="1"/>
</dbReference>
<comment type="cofactor">
    <cofactor evidence="1">
        <name>FAD</name>
        <dbReference type="ChEBI" id="CHEBI:57692"/>
    </cofactor>
</comment>